<dbReference type="InterPro" id="IPR020904">
    <property type="entry name" value="Sc_DH/Rdtase_CS"/>
</dbReference>
<keyword evidence="2" id="KW-0560">Oxidoreductase</keyword>
<gene>
    <name evidence="3" type="ORF">MGAD_56790</name>
</gene>
<name>A0A7I7WUZ0_MYCGU</name>
<dbReference type="GO" id="GO:0016616">
    <property type="term" value="F:oxidoreductase activity, acting on the CH-OH group of donors, NAD or NADP as acceptor"/>
    <property type="evidence" value="ECO:0007669"/>
    <property type="project" value="TreeGrafter"/>
</dbReference>
<dbReference type="SUPFAM" id="SSF51735">
    <property type="entry name" value="NAD(P)-binding Rossmann-fold domains"/>
    <property type="match status" value="1"/>
</dbReference>
<protein>
    <submittedName>
        <fullName evidence="3">Short-chain dehydrogenase</fullName>
    </submittedName>
</protein>
<dbReference type="PROSITE" id="PS00061">
    <property type="entry name" value="ADH_SHORT"/>
    <property type="match status" value="1"/>
</dbReference>
<dbReference type="EMBL" id="AP022608">
    <property type="protein sequence ID" value="BBZ21344.1"/>
    <property type="molecule type" value="Genomic_DNA"/>
</dbReference>
<proteinExistence type="inferred from homology"/>
<evidence type="ECO:0000256" key="2">
    <source>
        <dbReference type="ARBA" id="ARBA00023002"/>
    </source>
</evidence>
<dbReference type="CDD" id="cd05233">
    <property type="entry name" value="SDR_c"/>
    <property type="match status" value="1"/>
</dbReference>
<evidence type="ECO:0000313" key="4">
    <source>
        <dbReference type="Proteomes" id="UP000466187"/>
    </source>
</evidence>
<dbReference type="PRINTS" id="PR00081">
    <property type="entry name" value="GDHRDH"/>
</dbReference>
<organism evidence="3 4">
    <name type="scientific">Mycolicibacterium gadium</name>
    <name type="common">Mycobacterium gadium</name>
    <dbReference type="NCBI Taxonomy" id="1794"/>
    <lineage>
        <taxon>Bacteria</taxon>
        <taxon>Bacillati</taxon>
        <taxon>Actinomycetota</taxon>
        <taxon>Actinomycetes</taxon>
        <taxon>Mycobacteriales</taxon>
        <taxon>Mycobacteriaceae</taxon>
        <taxon>Mycolicibacterium</taxon>
    </lineage>
</organism>
<dbReference type="InterPro" id="IPR036291">
    <property type="entry name" value="NAD(P)-bd_dom_sf"/>
</dbReference>
<dbReference type="Gene3D" id="3.40.50.720">
    <property type="entry name" value="NAD(P)-binding Rossmann-like Domain"/>
    <property type="match status" value="1"/>
</dbReference>
<dbReference type="PRINTS" id="PR00080">
    <property type="entry name" value="SDRFAMILY"/>
</dbReference>
<reference evidence="3 4" key="1">
    <citation type="journal article" date="2019" name="Emerg. Microbes Infect.">
        <title>Comprehensive subspecies identification of 175 nontuberculous mycobacteria species based on 7547 genomic profiles.</title>
        <authorList>
            <person name="Matsumoto Y."/>
            <person name="Kinjo T."/>
            <person name="Motooka D."/>
            <person name="Nabeya D."/>
            <person name="Jung N."/>
            <person name="Uechi K."/>
            <person name="Horii T."/>
            <person name="Iida T."/>
            <person name="Fujita J."/>
            <person name="Nakamura S."/>
        </authorList>
    </citation>
    <scope>NUCLEOTIDE SEQUENCE [LARGE SCALE GENOMIC DNA]</scope>
    <source>
        <strain evidence="3 4">JCM 12688</strain>
    </source>
</reference>
<dbReference type="InterPro" id="IPR002347">
    <property type="entry name" value="SDR_fam"/>
</dbReference>
<dbReference type="GO" id="GO:0048038">
    <property type="term" value="F:quinone binding"/>
    <property type="evidence" value="ECO:0007669"/>
    <property type="project" value="TreeGrafter"/>
</dbReference>
<dbReference type="Proteomes" id="UP000466187">
    <property type="component" value="Chromosome"/>
</dbReference>
<dbReference type="Pfam" id="PF13561">
    <property type="entry name" value="adh_short_C2"/>
    <property type="match status" value="1"/>
</dbReference>
<accession>A0A7I7WUZ0</accession>
<evidence type="ECO:0000313" key="3">
    <source>
        <dbReference type="EMBL" id="BBZ21344.1"/>
    </source>
</evidence>
<evidence type="ECO:0000256" key="1">
    <source>
        <dbReference type="ARBA" id="ARBA00006484"/>
    </source>
</evidence>
<comment type="similarity">
    <text evidence="1">Belongs to the short-chain dehydrogenases/reductases (SDR) family.</text>
</comment>
<dbReference type="AlphaFoldDB" id="A0A7I7WUZ0"/>
<dbReference type="PANTHER" id="PTHR42760:SF133">
    <property type="entry name" value="3-OXOACYL-[ACYL-CARRIER-PROTEIN] REDUCTASE"/>
    <property type="match status" value="1"/>
</dbReference>
<dbReference type="PANTHER" id="PTHR42760">
    <property type="entry name" value="SHORT-CHAIN DEHYDROGENASES/REDUCTASES FAMILY MEMBER"/>
    <property type="match status" value="1"/>
</dbReference>
<dbReference type="GO" id="GO:0006633">
    <property type="term" value="P:fatty acid biosynthetic process"/>
    <property type="evidence" value="ECO:0007669"/>
    <property type="project" value="TreeGrafter"/>
</dbReference>
<sequence>MSNYLGVTGSLDGRRILVTGGATGIGAAAVEVLSGAGAQVVATYHSTPPPGVDGVSWLQCDVRDAAAVDEMVAAAAGQMGGLDVLLHAAGMWQAGIPGQITGDDIDFLMDTNIKATIFTNQAAYAVMRKHGGGRIINFGSGEAVMGSPISAVYAATKGAVSAWTRSIAKAWAADKVSAIALAPAVQTPGADRLREFLGPAAAKFIDEEIKKTIPLGGALGDPVEDLGPALVFFCSTASHFMTGQLVAVDGGLVMLGA</sequence>
<dbReference type="KEGG" id="mgad:MGAD_56790"/>